<keyword evidence="3 4" id="KW-0378">Hydrolase</keyword>
<name>A0A542DP33_AMYCI</name>
<comment type="similarity">
    <text evidence="2 4">Belongs to the Nudix hydrolase family.</text>
</comment>
<dbReference type="InterPro" id="IPR000086">
    <property type="entry name" value="NUDIX_hydrolase_dom"/>
</dbReference>
<evidence type="ECO:0000256" key="1">
    <source>
        <dbReference type="ARBA" id="ARBA00001946"/>
    </source>
</evidence>
<evidence type="ECO:0000256" key="4">
    <source>
        <dbReference type="RuleBase" id="RU003476"/>
    </source>
</evidence>
<dbReference type="EMBL" id="VFML01000001">
    <property type="protein sequence ID" value="TQJ04863.1"/>
    <property type="molecule type" value="Genomic_DNA"/>
</dbReference>
<feature type="domain" description="Nudix hydrolase" evidence="5">
    <location>
        <begin position="2"/>
        <end position="123"/>
    </location>
</feature>
<dbReference type="Gene3D" id="3.90.79.10">
    <property type="entry name" value="Nucleoside Triphosphate Pyrophosphohydrolase"/>
    <property type="match status" value="1"/>
</dbReference>
<dbReference type="RefSeq" id="WP_142000487.1">
    <property type="nucleotide sequence ID" value="NZ_VFML01000001.1"/>
</dbReference>
<dbReference type="PANTHER" id="PTHR43046">
    <property type="entry name" value="GDP-MANNOSE MANNOSYL HYDROLASE"/>
    <property type="match status" value="1"/>
</dbReference>
<dbReference type="Proteomes" id="UP000320876">
    <property type="component" value="Unassembled WGS sequence"/>
</dbReference>
<evidence type="ECO:0000313" key="7">
    <source>
        <dbReference type="Proteomes" id="UP000320876"/>
    </source>
</evidence>
<keyword evidence="7" id="KW-1185">Reference proteome</keyword>
<dbReference type="CDD" id="cd04673">
    <property type="entry name" value="NUDIX_ADPRase"/>
    <property type="match status" value="1"/>
</dbReference>
<dbReference type="GO" id="GO:0016787">
    <property type="term" value="F:hydrolase activity"/>
    <property type="evidence" value="ECO:0007669"/>
    <property type="project" value="UniProtKB-KW"/>
</dbReference>
<dbReference type="PROSITE" id="PS00893">
    <property type="entry name" value="NUDIX_BOX"/>
    <property type="match status" value="1"/>
</dbReference>
<evidence type="ECO:0000256" key="2">
    <source>
        <dbReference type="ARBA" id="ARBA00005582"/>
    </source>
</evidence>
<dbReference type="PROSITE" id="PS51462">
    <property type="entry name" value="NUDIX"/>
    <property type="match status" value="1"/>
</dbReference>
<gene>
    <name evidence="6" type="ORF">FB471_4673</name>
</gene>
<dbReference type="InterPro" id="IPR020476">
    <property type="entry name" value="Nudix_hydrolase"/>
</dbReference>
<dbReference type="AlphaFoldDB" id="A0A542DP33"/>
<evidence type="ECO:0000313" key="6">
    <source>
        <dbReference type="EMBL" id="TQJ04863.1"/>
    </source>
</evidence>
<comment type="caution">
    <text evidence="6">The sequence shown here is derived from an EMBL/GenBank/DDBJ whole genome shotgun (WGS) entry which is preliminary data.</text>
</comment>
<dbReference type="PRINTS" id="PR00502">
    <property type="entry name" value="NUDIXFAMILY"/>
</dbReference>
<dbReference type="OrthoDB" id="9804442at2"/>
<organism evidence="6 7">
    <name type="scientific">Amycolatopsis cihanbeyliensis</name>
    <dbReference type="NCBI Taxonomy" id="1128664"/>
    <lineage>
        <taxon>Bacteria</taxon>
        <taxon>Bacillati</taxon>
        <taxon>Actinomycetota</taxon>
        <taxon>Actinomycetes</taxon>
        <taxon>Pseudonocardiales</taxon>
        <taxon>Pseudonocardiaceae</taxon>
        <taxon>Amycolatopsis</taxon>
    </lineage>
</organism>
<reference evidence="6 7" key="1">
    <citation type="submission" date="2019-06" db="EMBL/GenBank/DDBJ databases">
        <title>Sequencing the genomes of 1000 actinobacteria strains.</title>
        <authorList>
            <person name="Klenk H.-P."/>
        </authorList>
    </citation>
    <scope>NUCLEOTIDE SEQUENCE [LARGE SCALE GENOMIC DNA]</scope>
    <source>
        <strain evidence="6 7">DSM 45679</strain>
    </source>
</reference>
<dbReference type="Pfam" id="PF00293">
    <property type="entry name" value="NUDIX"/>
    <property type="match status" value="1"/>
</dbReference>
<dbReference type="InterPro" id="IPR020084">
    <property type="entry name" value="NUDIX_hydrolase_CS"/>
</dbReference>
<protein>
    <submittedName>
        <fullName evidence="6">ADP-ribose pyrophosphatase YjhB (NUDIX family)</fullName>
    </submittedName>
</protein>
<evidence type="ECO:0000259" key="5">
    <source>
        <dbReference type="PROSITE" id="PS51462"/>
    </source>
</evidence>
<evidence type="ECO:0000256" key="3">
    <source>
        <dbReference type="ARBA" id="ARBA00022801"/>
    </source>
</evidence>
<accession>A0A542DP33</accession>
<dbReference type="SUPFAM" id="SSF55811">
    <property type="entry name" value="Nudix"/>
    <property type="match status" value="1"/>
</dbReference>
<comment type="cofactor">
    <cofactor evidence="1">
        <name>Mg(2+)</name>
        <dbReference type="ChEBI" id="CHEBI:18420"/>
    </cofactor>
</comment>
<dbReference type="PANTHER" id="PTHR43046:SF14">
    <property type="entry name" value="MUTT_NUDIX FAMILY PROTEIN"/>
    <property type="match status" value="1"/>
</dbReference>
<sequence length="134" mass="14616">MTLVRCVGGILHDEAGRLLLIRRANEPSRGLWTLPGGRVETGESDAEAVARELREETGLEVLPGELVGTIVRGRFEIHDYRCTPRGGVLRPGDDAADARWVDGPAFTALASDGRLTESLPHLLRTWRALPSPLL</sequence>
<proteinExistence type="inferred from homology"/>
<dbReference type="InterPro" id="IPR015797">
    <property type="entry name" value="NUDIX_hydrolase-like_dom_sf"/>
</dbReference>